<dbReference type="SUPFAM" id="SSF51126">
    <property type="entry name" value="Pectin lyase-like"/>
    <property type="match status" value="1"/>
</dbReference>
<proteinExistence type="predicted"/>
<evidence type="ECO:0000259" key="2">
    <source>
        <dbReference type="PROSITE" id="PS50093"/>
    </source>
</evidence>
<dbReference type="InterPro" id="IPR013783">
    <property type="entry name" value="Ig-like_fold"/>
</dbReference>
<dbReference type="InterPro" id="IPR035986">
    <property type="entry name" value="PKD_dom_sf"/>
</dbReference>
<dbReference type="InterPro" id="IPR011050">
    <property type="entry name" value="Pectin_lyase_fold/virulence"/>
</dbReference>
<accession>A0A660HVP9</accession>
<dbReference type="EMBL" id="JAAYQL010000073">
    <property type="protein sequence ID" value="NLK33509.1"/>
    <property type="molecule type" value="Genomic_DNA"/>
</dbReference>
<dbReference type="Pfam" id="PF00801">
    <property type="entry name" value="PKD"/>
    <property type="match status" value="1"/>
</dbReference>
<dbReference type="SUPFAM" id="SSF49299">
    <property type="entry name" value="PKD domain"/>
    <property type="match status" value="2"/>
</dbReference>
<dbReference type="InterPro" id="IPR022409">
    <property type="entry name" value="PKD/Chitinase_dom"/>
</dbReference>
<dbReference type="OrthoDB" id="103676at2157"/>
<protein>
    <submittedName>
        <fullName evidence="3">PGF-pre-PGF domain-containing protein</fullName>
    </submittedName>
</protein>
<dbReference type="PROSITE" id="PS50093">
    <property type="entry name" value="PKD"/>
    <property type="match status" value="2"/>
</dbReference>
<dbReference type="Proteomes" id="UP000053087">
    <property type="component" value="Chromosome"/>
</dbReference>
<dbReference type="Pfam" id="PF05048">
    <property type="entry name" value="NosD"/>
    <property type="match status" value="1"/>
</dbReference>
<reference evidence="3 5" key="1">
    <citation type="journal article" date="2016" name="Int. J. Syst. Evol. Microbiol.">
        <title>Methanosarcina flavescens sp. nov., a methanogenic archaeon isolated from a full-scale anaerobic digester.</title>
        <authorList>
            <person name="Kern T."/>
            <person name="Fischer M.A."/>
            <person name="Deppenmeier U."/>
            <person name="Schmitz R.A."/>
            <person name="Rother M."/>
        </authorList>
    </citation>
    <scope>NUCLEOTIDE SEQUENCE [LARGE SCALE GENOMIC DNA]</scope>
    <source>
        <strain evidence="3 5">E03.2</strain>
    </source>
</reference>
<evidence type="ECO:0000256" key="1">
    <source>
        <dbReference type="SAM" id="MobiDB-lite"/>
    </source>
</evidence>
<feature type="domain" description="PKD" evidence="2">
    <location>
        <begin position="349"/>
        <end position="430"/>
    </location>
</feature>
<dbReference type="InterPro" id="IPR026453">
    <property type="entry name" value="PGF_pre_PGF"/>
</dbReference>
<evidence type="ECO:0000313" key="6">
    <source>
        <dbReference type="Proteomes" id="UP000585579"/>
    </source>
</evidence>
<dbReference type="PANTHER" id="PTHR36842">
    <property type="entry name" value="PROTEIN TOLB HOMOLOG"/>
    <property type="match status" value="1"/>
</dbReference>
<dbReference type="Gene3D" id="2.160.20.10">
    <property type="entry name" value="Single-stranded right-handed beta-helix, Pectin lyase-like"/>
    <property type="match status" value="1"/>
</dbReference>
<sequence>MKSKILFAVFTLIFLIGVTPTVSAKDIIVGNGSGSDYTIQEAVDNAEAGDVILIKPGVYFENVNVSKTGLTIKPETSGVVIQPADDSIETVTISDAGVILTGLNIHGDVIVSLWAPDRGSEYHTNNPTYITNNVIENGGIRVGSESTAVTISGNRVSGNGIDVSCCGSYNTIVNNEISNSKTGIYVFDERYVPPISGNKISNCSIGIHVSGVTYDIINNEITNCGTGIVAGETGGATLIGNKITYCTDCGVEATGYLGINYNNYFNNTVNVKIGEYSNITAWNTTLTSGTNIIGGPYIGGNYWAKPDGTGFSQTTVDANGDGIADSAYVIDENNIDYLPLTAKYNSVPPASNFTANVTSGVAPLVVLFTDTSTGGSPTSWLWDFGDGIYSKHAMNATHTFTKPGNYTVSLTVENAAGNSTATKPNYIVVTDFTDLNVPIANFSSNVTKGYAPLTVQFYDLSRNAVSRVWDFNNDGIPDSSDPNPVYVYTAPGTYLVNLTIYNANGVSSKGTTITVLEGSSSSDSNSNSDGNSGGSKKSGGSSRGGGGGGGSPEPARNVEVKELSQVRVVSGNPVKFDFPKNATCVAYVSFDAKKTAGKTTTIAEQLKAKSTLTSNLSSDEVYKYFNLWVGNAGFVTEKNIENPVVCFKVEKSWLEDKNIDLNSITLNRYSDKKWSELPVKLLKEDSKYLYFTADTPGFTHFAVTGKTIEKEDVAETKHESDIESLRDNENVTVSVEQTSKQKESASIPGFKIIYGIIGLIGLSLCKSRR</sequence>
<dbReference type="Pfam" id="PF18911">
    <property type="entry name" value="PKD_4"/>
    <property type="match status" value="1"/>
</dbReference>
<dbReference type="Gene3D" id="2.60.40.10">
    <property type="entry name" value="Immunoglobulins"/>
    <property type="match status" value="2"/>
</dbReference>
<dbReference type="GeneID" id="53688979"/>
<dbReference type="SMART" id="SM00089">
    <property type="entry name" value="PKD"/>
    <property type="match status" value="2"/>
</dbReference>
<name>A0A660HVP9_9EURY</name>
<evidence type="ECO:0000313" key="5">
    <source>
        <dbReference type="Proteomes" id="UP000053087"/>
    </source>
</evidence>
<feature type="compositionally biased region" description="Low complexity" evidence="1">
    <location>
        <begin position="518"/>
        <end position="530"/>
    </location>
</feature>
<dbReference type="Proteomes" id="UP000585579">
    <property type="component" value="Unassembled WGS sequence"/>
</dbReference>
<dbReference type="FunFam" id="2.60.40.10:FF:000270">
    <property type="entry name" value="Cell surface protein"/>
    <property type="match status" value="2"/>
</dbReference>
<dbReference type="SMART" id="SM00710">
    <property type="entry name" value="PbH1"/>
    <property type="match status" value="7"/>
</dbReference>
<feature type="region of interest" description="Disordered" evidence="1">
    <location>
        <begin position="517"/>
        <end position="555"/>
    </location>
</feature>
<evidence type="ECO:0000313" key="4">
    <source>
        <dbReference type="EMBL" id="NLK33509.1"/>
    </source>
</evidence>
<dbReference type="AlphaFoldDB" id="A0A660HVP9"/>
<dbReference type="CDD" id="cd00146">
    <property type="entry name" value="PKD"/>
    <property type="match status" value="2"/>
</dbReference>
<dbReference type="EMBL" id="CP032683">
    <property type="protein sequence ID" value="AYK15935.1"/>
    <property type="molecule type" value="Genomic_DNA"/>
</dbReference>
<dbReference type="KEGG" id="mfz:AOB57_012705"/>
<dbReference type="InterPro" id="IPR006626">
    <property type="entry name" value="PbH1"/>
</dbReference>
<feature type="domain" description="PKD" evidence="2">
    <location>
        <begin position="461"/>
        <end position="515"/>
    </location>
</feature>
<dbReference type="InterPro" id="IPR012334">
    <property type="entry name" value="Pectin_lyas_fold"/>
</dbReference>
<dbReference type="PANTHER" id="PTHR36842:SF1">
    <property type="entry name" value="PROTEIN TOLB"/>
    <property type="match status" value="1"/>
</dbReference>
<dbReference type="InterPro" id="IPR000601">
    <property type="entry name" value="PKD_dom"/>
</dbReference>
<gene>
    <name evidence="3" type="ORF">AOB57_012705</name>
    <name evidence="4" type="ORF">GX302_12000</name>
</gene>
<dbReference type="NCBIfam" id="TIGR04213">
    <property type="entry name" value="PGF_pre_PGF"/>
    <property type="match status" value="1"/>
</dbReference>
<feature type="compositionally biased region" description="Gly residues" evidence="1">
    <location>
        <begin position="531"/>
        <end position="551"/>
    </location>
</feature>
<organism evidence="3 5">
    <name type="scientific">Methanosarcina flavescens</name>
    <dbReference type="NCBI Taxonomy" id="1715806"/>
    <lineage>
        <taxon>Archaea</taxon>
        <taxon>Methanobacteriati</taxon>
        <taxon>Methanobacteriota</taxon>
        <taxon>Stenosarchaea group</taxon>
        <taxon>Methanomicrobia</taxon>
        <taxon>Methanosarcinales</taxon>
        <taxon>Methanosarcinaceae</taxon>
        <taxon>Methanosarcina</taxon>
    </lineage>
</organism>
<reference evidence="3" key="2">
    <citation type="submission" date="2018-10" db="EMBL/GenBank/DDBJ databases">
        <authorList>
            <person name="Fischer M.A."/>
            <person name="Kern T."/>
            <person name="Deppenmeier U."/>
            <person name="Schmitz R.A."/>
            <person name="Rother M."/>
        </authorList>
    </citation>
    <scope>NUCLEOTIDE SEQUENCE</scope>
    <source>
        <strain evidence="3">E03.2</strain>
    </source>
</reference>
<dbReference type="InterPro" id="IPR007742">
    <property type="entry name" value="NosD_dom"/>
</dbReference>
<reference evidence="4 6" key="3">
    <citation type="journal article" date="2020" name="Biotechnol. Biofuels">
        <title>New insights from the biogas microbiome by comprehensive genome-resolved metagenomics of nearly 1600 species originating from multiple anaerobic digesters.</title>
        <authorList>
            <person name="Campanaro S."/>
            <person name="Treu L."/>
            <person name="Rodriguez-R L.M."/>
            <person name="Kovalovszki A."/>
            <person name="Ziels R.M."/>
            <person name="Maus I."/>
            <person name="Zhu X."/>
            <person name="Kougias P.G."/>
            <person name="Basile A."/>
            <person name="Luo G."/>
            <person name="Schluter A."/>
            <person name="Konstantinidis K.T."/>
            <person name="Angelidaki I."/>
        </authorList>
    </citation>
    <scope>NUCLEOTIDE SEQUENCE [LARGE SCALE GENOMIC DNA]</scope>
    <source>
        <strain evidence="4">AS22ysBPME_46</strain>
    </source>
</reference>
<evidence type="ECO:0000313" key="3">
    <source>
        <dbReference type="EMBL" id="AYK15935.1"/>
    </source>
</evidence>
<dbReference type="RefSeq" id="WP_054297947.1">
    <property type="nucleotide sequence ID" value="NZ_CP032683.1"/>
</dbReference>
<keyword evidence="5" id="KW-1185">Reference proteome</keyword>